<feature type="compositionally biased region" description="Acidic residues" evidence="4">
    <location>
        <begin position="117"/>
        <end position="133"/>
    </location>
</feature>
<dbReference type="GO" id="GO:0030544">
    <property type="term" value="F:Hsp70 protein binding"/>
    <property type="evidence" value="ECO:0007669"/>
    <property type="project" value="InterPro"/>
</dbReference>
<dbReference type="GO" id="GO:0006450">
    <property type="term" value="P:regulation of translational fidelity"/>
    <property type="evidence" value="ECO:0007669"/>
    <property type="project" value="EnsemblFungi"/>
</dbReference>
<evidence type="ECO:0000256" key="3">
    <source>
        <dbReference type="ARBA" id="ARBA00023186"/>
    </source>
</evidence>
<feature type="chain" id="PRO_5002681161" description="J domain-containing protein" evidence="5">
    <location>
        <begin position="28"/>
        <end position="479"/>
    </location>
</feature>
<dbReference type="KEGG" id="pgu:PGUG_02397"/>
<dbReference type="GO" id="GO:0006452">
    <property type="term" value="P:translational frameshifting"/>
    <property type="evidence" value="ECO:0007669"/>
    <property type="project" value="EnsemblFungi"/>
</dbReference>
<dbReference type="STRING" id="294746.A5DGJ6"/>
<sequence length="479" mass="54381">MNAIERVFSSCRLLLLLLYVYFFQVLSSPFQSHSCMALVVSQNFRLESHLIMTATLPQLPSGIDSFKVVSKYSEPVRRPVEPVGRYFLAHASRIMRGHTWSEYEKLEAERNVKQVESDNDDDIGDEEQDEELLEHDPREWKTADLYAVLGLSKLRYRATEDQVRRAHRKSVLKHHPDKKSASGGLDQDGFFKIIQKAFEVMMDPVKRRQYDSVDTNADVVPPPAKSKYDFFEAWGPVFASEARFSKKQPVPLLGTLESSKEEVDAFYAFWGKFDSWKTFEFKDEDVPDDTANRDHKRYIERKNVSNRKKLKQEDNKRIIDLVERAYSEDPRIKLFKDAAKKEKERKKWEREAGSRKAAEEAAAKKAAEEEAAKKAAEEAASSKVNAKKAKEAAKAAKKKNKRAIRGSAKEADYFGDAGKSADIEADIDTIIEKLDDVQLGSVAGKVNGANADSVKQVISETASELIGAGKLEKSYLKYF</sequence>
<feature type="domain" description="J" evidence="6">
    <location>
        <begin position="144"/>
        <end position="214"/>
    </location>
</feature>
<keyword evidence="2" id="KW-0963">Cytoplasm</keyword>
<dbReference type="EMBL" id="CH408157">
    <property type="protein sequence ID" value="EDK38299.2"/>
    <property type="molecule type" value="Genomic_DNA"/>
</dbReference>
<dbReference type="SUPFAM" id="SSF46565">
    <property type="entry name" value="Chaperone J-domain"/>
    <property type="match status" value="1"/>
</dbReference>
<evidence type="ECO:0000256" key="2">
    <source>
        <dbReference type="ARBA" id="ARBA00022490"/>
    </source>
</evidence>
<dbReference type="GO" id="GO:0005840">
    <property type="term" value="C:ribosome"/>
    <property type="evidence" value="ECO:0007669"/>
    <property type="project" value="EnsemblFungi"/>
</dbReference>
<dbReference type="InterPro" id="IPR054076">
    <property type="entry name" value="ZUO1-like_ZHD"/>
</dbReference>
<dbReference type="InterPro" id="IPR032003">
    <property type="entry name" value="RAC_head"/>
</dbReference>
<evidence type="ECO:0000259" key="6">
    <source>
        <dbReference type="PROSITE" id="PS50076"/>
    </source>
</evidence>
<dbReference type="InterPro" id="IPR036869">
    <property type="entry name" value="J_dom_sf"/>
</dbReference>
<feature type="region of interest" description="Disordered" evidence="4">
    <location>
        <begin position="345"/>
        <end position="401"/>
    </location>
</feature>
<evidence type="ECO:0000313" key="7">
    <source>
        <dbReference type="EMBL" id="EDK38299.2"/>
    </source>
</evidence>
<comment type="subcellular location">
    <subcellularLocation>
        <location evidence="1">Cytoplasm</location>
    </subcellularLocation>
</comment>
<dbReference type="Gene3D" id="1.10.8.840">
    <property type="entry name" value="Ribosome-associated complex head domain"/>
    <property type="match status" value="1"/>
</dbReference>
<dbReference type="OMA" id="ESHLIMT"/>
<evidence type="ECO:0000256" key="1">
    <source>
        <dbReference type="ARBA" id="ARBA00004496"/>
    </source>
</evidence>
<feature type="signal peptide" evidence="5">
    <location>
        <begin position="1"/>
        <end position="27"/>
    </location>
</feature>
<evidence type="ECO:0000313" key="8">
    <source>
        <dbReference type="Proteomes" id="UP000001997"/>
    </source>
</evidence>
<dbReference type="InParanoid" id="A5DGJ6"/>
<dbReference type="GO" id="GO:0006364">
    <property type="term" value="P:rRNA processing"/>
    <property type="evidence" value="ECO:0007669"/>
    <property type="project" value="EnsemblFungi"/>
</dbReference>
<name>A5DGJ6_PICGU</name>
<keyword evidence="5" id="KW-0732">Signal</keyword>
<accession>A5DGJ6</accession>
<feature type="region of interest" description="Disordered" evidence="4">
    <location>
        <begin position="111"/>
        <end position="134"/>
    </location>
</feature>
<dbReference type="Pfam" id="PF21884">
    <property type="entry name" value="ZUO1-like_ZHD"/>
    <property type="match status" value="1"/>
</dbReference>
<dbReference type="PANTHER" id="PTHR43999">
    <property type="entry name" value="DNAJ HOMOLOG SUBFAMILY C MEMBER 2"/>
    <property type="match status" value="1"/>
</dbReference>
<dbReference type="GO" id="GO:0051083">
    <property type="term" value="P:'de novo' cotranslational protein folding"/>
    <property type="evidence" value="ECO:0007669"/>
    <property type="project" value="EnsemblFungi"/>
</dbReference>
<dbReference type="Pfam" id="PF16717">
    <property type="entry name" value="RAC_head"/>
    <property type="match status" value="1"/>
</dbReference>
<organism evidence="7 8">
    <name type="scientific">Meyerozyma guilliermondii (strain ATCC 6260 / CBS 566 / DSM 6381 / JCM 1539 / NBRC 10279 / NRRL Y-324)</name>
    <name type="common">Yeast</name>
    <name type="synonym">Candida guilliermondii</name>
    <dbReference type="NCBI Taxonomy" id="294746"/>
    <lineage>
        <taxon>Eukaryota</taxon>
        <taxon>Fungi</taxon>
        <taxon>Dikarya</taxon>
        <taxon>Ascomycota</taxon>
        <taxon>Saccharomycotina</taxon>
        <taxon>Pichiomycetes</taxon>
        <taxon>Debaryomycetaceae</taxon>
        <taxon>Meyerozyma</taxon>
    </lineage>
</organism>
<feature type="compositionally biased region" description="Basic and acidic residues" evidence="4">
    <location>
        <begin position="345"/>
        <end position="377"/>
    </location>
</feature>
<dbReference type="CDD" id="cd23953">
    <property type="entry name" value="zuotin_NTD"/>
    <property type="match status" value="1"/>
</dbReference>
<gene>
    <name evidence="7" type="ORF">PGUG_02397</name>
</gene>
<keyword evidence="8" id="KW-1185">Reference proteome</keyword>
<protein>
    <recommendedName>
        <fullName evidence="6">J domain-containing protein</fullName>
    </recommendedName>
</protein>
<dbReference type="OrthoDB" id="1690618at2759"/>
<dbReference type="GO" id="GO:0101031">
    <property type="term" value="C:protein folding chaperone complex"/>
    <property type="evidence" value="ECO:0007669"/>
    <property type="project" value="EnsemblFungi"/>
</dbReference>
<dbReference type="SMR" id="A5DGJ6"/>
<dbReference type="PROSITE" id="PS50076">
    <property type="entry name" value="DNAJ_2"/>
    <property type="match status" value="1"/>
</dbReference>
<dbReference type="GeneID" id="5126963"/>
<dbReference type="GO" id="GO:0003713">
    <property type="term" value="F:transcription coactivator activity"/>
    <property type="evidence" value="ECO:0007669"/>
    <property type="project" value="EnsemblFungi"/>
</dbReference>
<keyword evidence="3" id="KW-0143">Chaperone</keyword>
<dbReference type="Gene3D" id="1.10.287.110">
    <property type="entry name" value="DnaJ domain"/>
    <property type="match status" value="1"/>
</dbReference>
<proteinExistence type="predicted"/>
<dbReference type="Proteomes" id="UP000001997">
    <property type="component" value="Unassembled WGS sequence"/>
</dbReference>
<dbReference type="InterPro" id="IPR001623">
    <property type="entry name" value="DnaJ_domain"/>
</dbReference>
<evidence type="ECO:0000256" key="5">
    <source>
        <dbReference type="SAM" id="SignalP"/>
    </source>
</evidence>
<dbReference type="GO" id="GO:0005829">
    <property type="term" value="C:cytosol"/>
    <property type="evidence" value="ECO:0007669"/>
    <property type="project" value="EnsemblFungi"/>
</dbReference>
<dbReference type="GO" id="GO:0000054">
    <property type="term" value="P:ribosomal subunit export from nucleus"/>
    <property type="evidence" value="ECO:0007669"/>
    <property type="project" value="EnsemblFungi"/>
</dbReference>
<reference evidence="7 8" key="1">
    <citation type="journal article" date="2009" name="Nature">
        <title>Evolution of pathogenicity and sexual reproduction in eight Candida genomes.</title>
        <authorList>
            <person name="Butler G."/>
            <person name="Rasmussen M.D."/>
            <person name="Lin M.F."/>
            <person name="Santos M.A."/>
            <person name="Sakthikumar S."/>
            <person name="Munro C.A."/>
            <person name="Rheinbay E."/>
            <person name="Grabherr M."/>
            <person name="Forche A."/>
            <person name="Reedy J.L."/>
            <person name="Agrafioti I."/>
            <person name="Arnaud M.B."/>
            <person name="Bates S."/>
            <person name="Brown A.J."/>
            <person name="Brunke S."/>
            <person name="Costanzo M.C."/>
            <person name="Fitzpatrick D.A."/>
            <person name="de Groot P.W."/>
            <person name="Harris D."/>
            <person name="Hoyer L.L."/>
            <person name="Hube B."/>
            <person name="Klis F.M."/>
            <person name="Kodira C."/>
            <person name="Lennard N."/>
            <person name="Logue M.E."/>
            <person name="Martin R."/>
            <person name="Neiman A.M."/>
            <person name="Nikolaou E."/>
            <person name="Quail M.A."/>
            <person name="Quinn J."/>
            <person name="Santos M.C."/>
            <person name="Schmitzberger F.F."/>
            <person name="Sherlock G."/>
            <person name="Shah P."/>
            <person name="Silverstein K.A."/>
            <person name="Skrzypek M.S."/>
            <person name="Soll D."/>
            <person name="Staggs R."/>
            <person name="Stansfield I."/>
            <person name="Stumpf M.P."/>
            <person name="Sudbery P.E."/>
            <person name="Srikantha T."/>
            <person name="Zeng Q."/>
            <person name="Berman J."/>
            <person name="Berriman M."/>
            <person name="Heitman J."/>
            <person name="Gow N.A."/>
            <person name="Lorenz M.C."/>
            <person name="Birren B.W."/>
            <person name="Kellis M."/>
            <person name="Cuomo C.A."/>
        </authorList>
    </citation>
    <scope>NUCLEOTIDE SEQUENCE [LARGE SCALE GENOMIC DNA]</scope>
    <source>
        <strain evidence="8">ATCC 6260 / CBS 566 / DSM 6381 / JCM 1539 / NBRC 10279 / NRRL Y-324</strain>
    </source>
</reference>
<dbReference type="eggNOG" id="KOG0724">
    <property type="taxonomic scope" value="Eukaryota"/>
</dbReference>
<dbReference type="HOGENOM" id="CLU_019916_1_0_1"/>
<dbReference type="GO" id="GO:0035556">
    <property type="term" value="P:intracellular signal transduction"/>
    <property type="evidence" value="ECO:0007669"/>
    <property type="project" value="EnsemblFungi"/>
</dbReference>
<dbReference type="Pfam" id="PF00226">
    <property type="entry name" value="DnaJ"/>
    <property type="match status" value="1"/>
</dbReference>
<evidence type="ECO:0000256" key="4">
    <source>
        <dbReference type="SAM" id="MobiDB-lite"/>
    </source>
</evidence>
<dbReference type="GO" id="GO:0005730">
    <property type="term" value="C:nucleolus"/>
    <property type="evidence" value="ECO:0007669"/>
    <property type="project" value="EnsemblFungi"/>
</dbReference>
<dbReference type="CDD" id="cd06257">
    <property type="entry name" value="DnaJ"/>
    <property type="match status" value="1"/>
</dbReference>
<dbReference type="SMART" id="SM00271">
    <property type="entry name" value="DnaJ"/>
    <property type="match status" value="1"/>
</dbReference>
<dbReference type="InterPro" id="IPR042569">
    <property type="entry name" value="RAC_head_sf"/>
</dbReference>
<dbReference type="VEuPathDB" id="FungiDB:PGUG_02397"/>
<dbReference type="RefSeq" id="XP_001484668.2">
    <property type="nucleotide sequence ID" value="XM_001484618.1"/>
</dbReference>
<dbReference type="AlphaFoldDB" id="A5DGJ6"/>
<dbReference type="Pfam" id="PF26185">
    <property type="entry name" value="Zuotin_N"/>
    <property type="match status" value="1"/>
</dbReference>
<dbReference type="GO" id="GO:0043022">
    <property type="term" value="F:ribosome binding"/>
    <property type="evidence" value="ECO:0007669"/>
    <property type="project" value="EnsemblFungi"/>
</dbReference>
<dbReference type="InterPro" id="IPR044634">
    <property type="entry name" value="Zuotin/DnaJC2"/>
</dbReference>
<dbReference type="PANTHER" id="PTHR43999:SF1">
    <property type="entry name" value="DNAJ HOMOLOG SUBFAMILY C MEMBER 2"/>
    <property type="match status" value="1"/>
</dbReference>
<dbReference type="FunCoup" id="A5DGJ6">
    <property type="interactions" value="120"/>
</dbReference>
<dbReference type="InterPro" id="IPR058871">
    <property type="entry name" value="Zuotin_N"/>
</dbReference>